<keyword evidence="5" id="KW-0812">Transmembrane</keyword>
<name>A0AA38U7N3_9ASTR</name>
<evidence type="ECO:0000256" key="13">
    <source>
        <dbReference type="RuleBase" id="RU000461"/>
    </source>
</evidence>
<keyword evidence="8 13" id="KW-0560">Oxidoreductase</keyword>
<evidence type="ECO:0000256" key="10">
    <source>
        <dbReference type="ARBA" id="ARBA00023033"/>
    </source>
</evidence>
<evidence type="ECO:0000256" key="5">
    <source>
        <dbReference type="ARBA" id="ARBA00022692"/>
    </source>
</evidence>
<gene>
    <name evidence="14" type="ORF">OSB04_009168</name>
</gene>
<dbReference type="PANTHER" id="PTHR24298:SF800">
    <property type="entry name" value="CYTOCHROME P450 89A2-RELATED"/>
    <property type="match status" value="1"/>
</dbReference>
<sequence length="515" mass="57915">MDISFYLLILLTLAIATLITTVLHRRKPTTTTNLPPGPSLFSSNLLILNHSLSDLEPFIKTFVSKYGPLVTLFIGSRPSIFVSDHSLAHQILVQKGAVFSDRPRTLAIRNISSSAYGPTWRLLRRNLATEVLHPSRVKSYSWARKWVLGVLVGRLRGAAGGVIEVVEHFRYAMFCLLVVMCFGEKLDERRIEEIAAVQRRLLLLVGSGRFTVLGIFPKLGKVLFRNRWKELLQIRSDQEQVLIPHIKSRIEKANSEGEDDQFVAYVDSLINLHLPEVETTAGNGGKLTDQEMVSLCGEFLNAGTDTTSTSLQWIMANLVKNPQIQSKLYNEIVSVVGPPPPPPAEELESTINEEDLAKMPYLKAVVLEGLRRHPPGHFVLPHRVTKEVEVEGYKIPEGATINFLVAEMGWDPKVWEDPLEFKPERFLMNKDDVINGVFDVSGSKGIKMMPFGAGRRICPGSDLALLHLEYFVANLIWLFRWDAVDGYGVDLSEKSEFTIVMKNPLRTRIIPRAEK</sequence>
<keyword evidence="11" id="KW-0472">Membrane</keyword>
<evidence type="ECO:0000256" key="3">
    <source>
        <dbReference type="ARBA" id="ARBA00010617"/>
    </source>
</evidence>
<keyword evidence="9 12" id="KW-0408">Iron</keyword>
<evidence type="ECO:0000256" key="6">
    <source>
        <dbReference type="ARBA" id="ARBA00022723"/>
    </source>
</evidence>
<keyword evidence="6 12" id="KW-0479">Metal-binding</keyword>
<evidence type="ECO:0000313" key="15">
    <source>
        <dbReference type="Proteomes" id="UP001172457"/>
    </source>
</evidence>
<keyword evidence="4 12" id="KW-0349">Heme</keyword>
<dbReference type="PROSITE" id="PS00086">
    <property type="entry name" value="CYTOCHROME_P450"/>
    <property type="match status" value="1"/>
</dbReference>
<dbReference type="InterPro" id="IPR036396">
    <property type="entry name" value="Cyt_P450_sf"/>
</dbReference>
<dbReference type="InterPro" id="IPR017972">
    <property type="entry name" value="Cyt_P450_CS"/>
</dbReference>
<reference evidence="14" key="1">
    <citation type="submission" date="2023-03" db="EMBL/GenBank/DDBJ databases">
        <title>Chromosome-scale reference genome and RAD-based genetic map of yellow starthistle (Centaurea solstitialis) reveal putative structural variation and QTLs associated with invader traits.</title>
        <authorList>
            <person name="Reatini B."/>
            <person name="Cang F.A."/>
            <person name="Jiang Q."/>
            <person name="Mckibben M.T.W."/>
            <person name="Barker M.S."/>
            <person name="Rieseberg L.H."/>
            <person name="Dlugosch K.M."/>
        </authorList>
    </citation>
    <scope>NUCLEOTIDE SEQUENCE</scope>
    <source>
        <strain evidence="14">CAN-66</strain>
        <tissue evidence="14">Leaf</tissue>
    </source>
</reference>
<dbReference type="GO" id="GO:0005506">
    <property type="term" value="F:iron ion binding"/>
    <property type="evidence" value="ECO:0007669"/>
    <property type="project" value="InterPro"/>
</dbReference>
<dbReference type="PRINTS" id="PR00463">
    <property type="entry name" value="EP450I"/>
</dbReference>
<dbReference type="Gene3D" id="1.10.630.10">
    <property type="entry name" value="Cytochrome P450"/>
    <property type="match status" value="1"/>
</dbReference>
<evidence type="ECO:0000256" key="7">
    <source>
        <dbReference type="ARBA" id="ARBA00022989"/>
    </source>
</evidence>
<dbReference type="Pfam" id="PF00067">
    <property type="entry name" value="p450"/>
    <property type="match status" value="1"/>
</dbReference>
<dbReference type="GO" id="GO:0020037">
    <property type="term" value="F:heme binding"/>
    <property type="evidence" value="ECO:0007669"/>
    <property type="project" value="InterPro"/>
</dbReference>
<feature type="binding site" description="axial binding residue" evidence="12">
    <location>
        <position position="458"/>
    </location>
    <ligand>
        <name>heme</name>
        <dbReference type="ChEBI" id="CHEBI:30413"/>
    </ligand>
    <ligandPart>
        <name>Fe</name>
        <dbReference type="ChEBI" id="CHEBI:18248"/>
    </ligandPart>
</feature>
<dbReference type="PANTHER" id="PTHR24298">
    <property type="entry name" value="FLAVONOID 3'-MONOOXYGENASE-RELATED"/>
    <property type="match status" value="1"/>
</dbReference>
<dbReference type="FunFam" id="1.10.630.10:FF:000012">
    <property type="entry name" value="Cytochrome P450 family protein"/>
    <property type="match status" value="1"/>
</dbReference>
<keyword evidence="7" id="KW-1133">Transmembrane helix</keyword>
<evidence type="ECO:0000256" key="9">
    <source>
        <dbReference type="ARBA" id="ARBA00023004"/>
    </source>
</evidence>
<proteinExistence type="inferred from homology"/>
<dbReference type="InterPro" id="IPR002401">
    <property type="entry name" value="Cyt_P450_E_grp-I"/>
</dbReference>
<keyword evidence="15" id="KW-1185">Reference proteome</keyword>
<dbReference type="AlphaFoldDB" id="A0AA38U7N3"/>
<dbReference type="Proteomes" id="UP001172457">
    <property type="component" value="Chromosome 2"/>
</dbReference>
<comment type="similarity">
    <text evidence="3 13">Belongs to the cytochrome P450 family.</text>
</comment>
<evidence type="ECO:0000256" key="2">
    <source>
        <dbReference type="ARBA" id="ARBA00004167"/>
    </source>
</evidence>
<keyword evidence="10 13" id="KW-0503">Monooxygenase</keyword>
<comment type="caution">
    <text evidence="14">The sequence shown here is derived from an EMBL/GenBank/DDBJ whole genome shotgun (WGS) entry which is preliminary data.</text>
</comment>
<evidence type="ECO:0000256" key="8">
    <source>
        <dbReference type="ARBA" id="ARBA00023002"/>
    </source>
</evidence>
<accession>A0AA38U7N3</accession>
<dbReference type="PRINTS" id="PR00385">
    <property type="entry name" value="P450"/>
</dbReference>
<evidence type="ECO:0000256" key="11">
    <source>
        <dbReference type="ARBA" id="ARBA00023136"/>
    </source>
</evidence>
<dbReference type="SUPFAM" id="SSF48264">
    <property type="entry name" value="Cytochrome P450"/>
    <property type="match status" value="1"/>
</dbReference>
<dbReference type="InterPro" id="IPR051103">
    <property type="entry name" value="Plant_metabolite_P450s"/>
</dbReference>
<evidence type="ECO:0000256" key="12">
    <source>
        <dbReference type="PIRSR" id="PIRSR602401-1"/>
    </source>
</evidence>
<comment type="cofactor">
    <cofactor evidence="1 12">
        <name>heme</name>
        <dbReference type="ChEBI" id="CHEBI:30413"/>
    </cofactor>
</comment>
<dbReference type="GO" id="GO:0016709">
    <property type="term" value="F:oxidoreductase activity, acting on paired donors, with incorporation or reduction of molecular oxygen, NAD(P)H as one donor, and incorporation of one atom of oxygen"/>
    <property type="evidence" value="ECO:0007669"/>
    <property type="project" value="TreeGrafter"/>
</dbReference>
<dbReference type="CDD" id="cd11075">
    <property type="entry name" value="CYP77_89"/>
    <property type="match status" value="1"/>
</dbReference>
<dbReference type="EMBL" id="JARYMX010000002">
    <property type="protein sequence ID" value="KAJ9564008.1"/>
    <property type="molecule type" value="Genomic_DNA"/>
</dbReference>
<comment type="subcellular location">
    <subcellularLocation>
        <location evidence="2">Membrane</location>
        <topology evidence="2">Single-pass membrane protein</topology>
    </subcellularLocation>
</comment>
<organism evidence="14 15">
    <name type="scientific">Centaurea solstitialis</name>
    <name type="common">yellow star-thistle</name>
    <dbReference type="NCBI Taxonomy" id="347529"/>
    <lineage>
        <taxon>Eukaryota</taxon>
        <taxon>Viridiplantae</taxon>
        <taxon>Streptophyta</taxon>
        <taxon>Embryophyta</taxon>
        <taxon>Tracheophyta</taxon>
        <taxon>Spermatophyta</taxon>
        <taxon>Magnoliopsida</taxon>
        <taxon>eudicotyledons</taxon>
        <taxon>Gunneridae</taxon>
        <taxon>Pentapetalae</taxon>
        <taxon>asterids</taxon>
        <taxon>campanulids</taxon>
        <taxon>Asterales</taxon>
        <taxon>Asteraceae</taxon>
        <taxon>Carduoideae</taxon>
        <taxon>Cardueae</taxon>
        <taxon>Centaureinae</taxon>
        <taxon>Centaurea</taxon>
    </lineage>
</organism>
<evidence type="ECO:0000313" key="14">
    <source>
        <dbReference type="EMBL" id="KAJ9564008.1"/>
    </source>
</evidence>
<evidence type="ECO:0008006" key="16">
    <source>
        <dbReference type="Google" id="ProtNLM"/>
    </source>
</evidence>
<dbReference type="GO" id="GO:0016020">
    <property type="term" value="C:membrane"/>
    <property type="evidence" value="ECO:0007669"/>
    <property type="project" value="UniProtKB-SubCell"/>
</dbReference>
<protein>
    <recommendedName>
        <fullName evidence="16">Cytochrome P450</fullName>
    </recommendedName>
</protein>
<evidence type="ECO:0000256" key="4">
    <source>
        <dbReference type="ARBA" id="ARBA00022617"/>
    </source>
</evidence>
<dbReference type="InterPro" id="IPR001128">
    <property type="entry name" value="Cyt_P450"/>
</dbReference>
<evidence type="ECO:0000256" key="1">
    <source>
        <dbReference type="ARBA" id="ARBA00001971"/>
    </source>
</evidence>